<evidence type="ECO:0000313" key="5">
    <source>
        <dbReference type="Proteomes" id="UP000192247"/>
    </source>
</evidence>
<dbReference type="Gene3D" id="1.20.5.110">
    <property type="match status" value="1"/>
</dbReference>
<reference evidence="4 5" key="1">
    <citation type="journal article" date="2017" name="Gigascience">
        <title>Draft genome of the honey bee ectoparasitic mite, Tropilaelaps mercedesae, is shaped by the parasitic life history.</title>
        <authorList>
            <person name="Dong X."/>
            <person name="Armstrong S.D."/>
            <person name="Xia D."/>
            <person name="Makepeace B.L."/>
            <person name="Darby A.C."/>
            <person name="Kadowaki T."/>
        </authorList>
    </citation>
    <scope>NUCLEOTIDE SEQUENCE [LARGE SCALE GENOMIC DNA]</scope>
    <source>
        <strain evidence="4">Wuxi-XJTLU</strain>
    </source>
</reference>
<feature type="transmembrane region" description="Helical" evidence="2">
    <location>
        <begin position="140"/>
        <end position="159"/>
    </location>
</feature>
<dbReference type="AlphaFoldDB" id="A0A1V9XYK8"/>
<dbReference type="OrthoDB" id="75754at2759"/>
<feature type="transmembrane region" description="Helical" evidence="2">
    <location>
        <begin position="114"/>
        <end position="134"/>
    </location>
</feature>
<organism evidence="4 5">
    <name type="scientific">Tropilaelaps mercedesae</name>
    <dbReference type="NCBI Taxonomy" id="418985"/>
    <lineage>
        <taxon>Eukaryota</taxon>
        <taxon>Metazoa</taxon>
        <taxon>Ecdysozoa</taxon>
        <taxon>Arthropoda</taxon>
        <taxon>Chelicerata</taxon>
        <taxon>Arachnida</taxon>
        <taxon>Acari</taxon>
        <taxon>Parasitiformes</taxon>
        <taxon>Mesostigmata</taxon>
        <taxon>Gamasina</taxon>
        <taxon>Dermanyssoidea</taxon>
        <taxon>Laelapidae</taxon>
        <taxon>Tropilaelaps</taxon>
    </lineage>
</organism>
<dbReference type="PROSITE" id="PS50192">
    <property type="entry name" value="T_SNARE"/>
    <property type="match status" value="1"/>
</dbReference>
<proteinExistence type="predicted"/>
<protein>
    <submittedName>
        <fullName evidence="4">Syntaxin-17-like</fullName>
    </submittedName>
</protein>
<keyword evidence="2" id="KW-1133">Transmembrane helix</keyword>
<dbReference type="STRING" id="418985.A0A1V9XYK8"/>
<evidence type="ECO:0000259" key="3">
    <source>
        <dbReference type="PROSITE" id="PS50192"/>
    </source>
</evidence>
<name>A0A1V9XYK8_9ACAR</name>
<dbReference type="Proteomes" id="UP000192247">
    <property type="component" value="Unassembled WGS sequence"/>
</dbReference>
<keyword evidence="2" id="KW-0472">Membrane</keyword>
<keyword evidence="5" id="KW-1185">Reference proteome</keyword>
<evidence type="ECO:0000313" key="4">
    <source>
        <dbReference type="EMBL" id="OQR78551.1"/>
    </source>
</evidence>
<dbReference type="SUPFAM" id="SSF58038">
    <property type="entry name" value="SNARE fusion complex"/>
    <property type="match status" value="1"/>
</dbReference>
<feature type="region of interest" description="Disordered" evidence="1">
    <location>
        <begin position="1"/>
        <end position="26"/>
    </location>
</feature>
<dbReference type="SMART" id="SM00397">
    <property type="entry name" value="t_SNARE"/>
    <property type="match status" value="1"/>
</dbReference>
<evidence type="ECO:0000256" key="2">
    <source>
        <dbReference type="SAM" id="Phobius"/>
    </source>
</evidence>
<dbReference type="InParanoid" id="A0A1V9XYK8"/>
<gene>
    <name evidence="4" type="ORF">BIW11_06330</name>
</gene>
<feature type="domain" description="T-SNARE coiled-coil homology" evidence="3">
    <location>
        <begin position="47"/>
        <end position="109"/>
    </location>
</feature>
<feature type="compositionally biased region" description="Basic and acidic residues" evidence="1">
    <location>
        <begin position="1"/>
        <end position="10"/>
    </location>
</feature>
<dbReference type="EMBL" id="MNPL01002095">
    <property type="protein sequence ID" value="OQR78551.1"/>
    <property type="molecule type" value="Genomic_DNA"/>
</dbReference>
<dbReference type="InterPro" id="IPR000727">
    <property type="entry name" value="T_SNARE_dom"/>
</dbReference>
<keyword evidence="2" id="KW-0812">Transmembrane</keyword>
<comment type="caution">
    <text evidence="4">The sequence shown here is derived from an EMBL/GenBank/DDBJ whole genome shotgun (WGS) entry which is preliminary data.</text>
</comment>
<evidence type="ECO:0000256" key="1">
    <source>
        <dbReference type="SAM" id="MobiDB-lite"/>
    </source>
</evidence>
<sequence>MEQRGDDKVVRQVSETSPLSSPGFKDFEELEPDQEVIVVHEQILTENEILKERSSGLESLANNMADLQEMMLCLNQHVLQDGEKVHAIDVHVENAAFDMSVGEKMLRQARHLKGAALPAVGATIGFIAGGPIGAVAGVRIGLAVSLVGSAAGYVGGRLIRSAKGFCFQDLGPGMPTSESPIE</sequence>
<accession>A0A1V9XYK8</accession>